<gene>
    <name evidence="2" type="ORF">F511_28525</name>
</gene>
<feature type="region of interest" description="Disordered" evidence="1">
    <location>
        <begin position="268"/>
        <end position="337"/>
    </location>
</feature>
<protein>
    <submittedName>
        <fullName evidence="2">Uncharacterized protein</fullName>
    </submittedName>
</protein>
<dbReference type="EMBL" id="KV014008">
    <property type="protein sequence ID" value="KZV22902.1"/>
    <property type="molecule type" value="Genomic_DNA"/>
</dbReference>
<reference evidence="2 3" key="1">
    <citation type="journal article" date="2015" name="Proc. Natl. Acad. Sci. U.S.A.">
        <title>The resurrection genome of Boea hygrometrica: A blueprint for survival of dehydration.</title>
        <authorList>
            <person name="Xiao L."/>
            <person name="Yang G."/>
            <person name="Zhang L."/>
            <person name="Yang X."/>
            <person name="Zhao S."/>
            <person name="Ji Z."/>
            <person name="Zhou Q."/>
            <person name="Hu M."/>
            <person name="Wang Y."/>
            <person name="Chen M."/>
            <person name="Xu Y."/>
            <person name="Jin H."/>
            <person name="Xiao X."/>
            <person name="Hu G."/>
            <person name="Bao F."/>
            <person name="Hu Y."/>
            <person name="Wan P."/>
            <person name="Li L."/>
            <person name="Deng X."/>
            <person name="Kuang T."/>
            <person name="Xiang C."/>
            <person name="Zhu J.K."/>
            <person name="Oliver M.J."/>
            <person name="He Y."/>
        </authorList>
    </citation>
    <scope>NUCLEOTIDE SEQUENCE [LARGE SCALE GENOMIC DNA]</scope>
    <source>
        <strain evidence="3">cv. XS01</strain>
    </source>
</reference>
<organism evidence="2 3">
    <name type="scientific">Dorcoceras hygrometricum</name>
    <dbReference type="NCBI Taxonomy" id="472368"/>
    <lineage>
        <taxon>Eukaryota</taxon>
        <taxon>Viridiplantae</taxon>
        <taxon>Streptophyta</taxon>
        <taxon>Embryophyta</taxon>
        <taxon>Tracheophyta</taxon>
        <taxon>Spermatophyta</taxon>
        <taxon>Magnoliopsida</taxon>
        <taxon>eudicotyledons</taxon>
        <taxon>Gunneridae</taxon>
        <taxon>Pentapetalae</taxon>
        <taxon>asterids</taxon>
        <taxon>lamiids</taxon>
        <taxon>Lamiales</taxon>
        <taxon>Gesneriaceae</taxon>
        <taxon>Didymocarpoideae</taxon>
        <taxon>Trichosporeae</taxon>
        <taxon>Loxocarpinae</taxon>
        <taxon>Dorcoceras</taxon>
    </lineage>
</organism>
<feature type="region of interest" description="Disordered" evidence="1">
    <location>
        <begin position="1"/>
        <end position="38"/>
    </location>
</feature>
<evidence type="ECO:0000313" key="3">
    <source>
        <dbReference type="Proteomes" id="UP000250235"/>
    </source>
</evidence>
<name>A0A2Z7AUL0_9LAMI</name>
<dbReference type="Proteomes" id="UP000250235">
    <property type="component" value="Unassembled WGS sequence"/>
</dbReference>
<accession>A0A2Z7AUL0</accession>
<feature type="compositionally biased region" description="Low complexity" evidence="1">
    <location>
        <begin position="129"/>
        <end position="152"/>
    </location>
</feature>
<dbReference type="AlphaFoldDB" id="A0A2Z7AUL0"/>
<feature type="compositionally biased region" description="Polar residues" evidence="1">
    <location>
        <begin position="1"/>
        <end position="12"/>
    </location>
</feature>
<proteinExistence type="predicted"/>
<evidence type="ECO:0000313" key="2">
    <source>
        <dbReference type="EMBL" id="KZV22902.1"/>
    </source>
</evidence>
<keyword evidence="3" id="KW-1185">Reference proteome</keyword>
<sequence>MSASGESSTTMNRLLHASGSHPIPPPDDPKDTASRGPTTIVAPESQFRTCPTDHVGTYNLFTAIVAVGPVVDRSTVPKRILNDVQHRIQVEGFCDFFVQHAYQSISSDSSSESVESIRVTSPDAIPKFSSSSSTSSRSENLNSSRSSSSSDSPMHFTTDDIPLDEETTANILQIEETPDAQISLPTVGVPSTEYTEAVAQLRATVDKIFIEQVQTRFHLEELKAALSKGISNLETAFITASDNQDRAILVQTNILRNEMQDQKTALSEELADIPYINRGRDDKKGEGSSSRGPQPPDDQSRTSGGGSRSEPSRKRGSGYRGGGRTSSIGFRYWLGGS</sequence>
<feature type="region of interest" description="Disordered" evidence="1">
    <location>
        <begin position="123"/>
        <end position="161"/>
    </location>
</feature>
<evidence type="ECO:0000256" key="1">
    <source>
        <dbReference type="SAM" id="MobiDB-lite"/>
    </source>
</evidence>